<name>A0A9P5GWZ1_9HYPO</name>
<evidence type="ECO:0000313" key="5">
    <source>
        <dbReference type="Proteomes" id="UP000722485"/>
    </source>
</evidence>
<evidence type="ECO:0000256" key="1">
    <source>
        <dbReference type="ARBA" id="ARBA00010579"/>
    </source>
</evidence>
<feature type="region of interest" description="Disordered" evidence="2">
    <location>
        <begin position="317"/>
        <end position="476"/>
    </location>
</feature>
<feature type="compositionally biased region" description="Polar residues" evidence="2">
    <location>
        <begin position="439"/>
        <end position="471"/>
    </location>
</feature>
<dbReference type="PANTHER" id="PTHR31654:SF0">
    <property type="entry name" value="SECRETED BETA-GLUCOSIDASE ADG3-RELATED"/>
    <property type="match status" value="1"/>
</dbReference>
<protein>
    <submittedName>
        <fullName evidence="4">Uncharacterized protein</fullName>
    </submittedName>
</protein>
<dbReference type="Proteomes" id="UP000722485">
    <property type="component" value="Unassembled WGS sequence"/>
</dbReference>
<dbReference type="EMBL" id="JAANBB010000376">
    <property type="protein sequence ID" value="KAF7543300.1"/>
    <property type="molecule type" value="Genomic_DNA"/>
</dbReference>
<dbReference type="Pfam" id="PF03856">
    <property type="entry name" value="SUN"/>
    <property type="match status" value="1"/>
</dbReference>
<keyword evidence="5" id="KW-1185">Reference proteome</keyword>
<comment type="caution">
    <text evidence="4">The sequence shown here is derived from an EMBL/GenBank/DDBJ whole genome shotgun (WGS) entry which is preliminary data.</text>
</comment>
<gene>
    <name evidence="4" type="ORF">G7Z17_g10848</name>
</gene>
<dbReference type="PANTHER" id="PTHR31654">
    <property type="entry name" value="SECRETED BETA-GLUCOSIDASE ADG3-RELATED"/>
    <property type="match status" value="1"/>
</dbReference>
<sequence length="498" mass="51939">MKFTTVPAALAAAVLLAVPSVNGKAHSHRGRDHEHARPAPESASFFELPIVQKRGGQCQFPTDDSNMVAVTPEEKNAGWAMSPDQECTPGSYCPFACKPGMVMAQWEPDSTYDYPSSMNGGLYCNDDGEIEKPFEDQENCVEGTGSIQAVNKCGSQMSWCQTVLPGNEAMLIPTLVTGTSTIAVPDNSYWCSTAAHFYINGPGVGEEGCIWGSESEPIGNWSPYVAGANADSSGETFVKIGWNPIWEDSALKSTLPDFGIEIKCPGGGCNGLPCKIDPSDGEGSVESSDSAVGAGGASFCVVTVSKGSTAQIIAFSVGSSSGGDSDDSGDDDSETSTEAETSTVAESTTEVPETTTSAEPTTTEEPTTTTEESTTSTTEEPTTTSTTSTTSTTPTSTEQTSTSTTATSTHFTRKATKTKEVYTTKKTRPTVNPGIFHENGTSTSEAQETITDEPTATADSASGSQAAPTTSKEGEAIRHQGTAVGSFVVAFIAAAYFF</sequence>
<accession>A0A9P5GWZ1</accession>
<keyword evidence="3" id="KW-0732">Signal</keyword>
<feature type="chain" id="PRO_5040165032" evidence="3">
    <location>
        <begin position="24"/>
        <end position="498"/>
    </location>
</feature>
<reference evidence="4" key="1">
    <citation type="submission" date="2020-03" db="EMBL/GenBank/DDBJ databases">
        <title>Draft Genome Sequence of Cylindrodendrum hubeiense.</title>
        <authorList>
            <person name="Buettner E."/>
            <person name="Kellner H."/>
        </authorList>
    </citation>
    <scope>NUCLEOTIDE SEQUENCE</scope>
    <source>
        <strain evidence="4">IHI 201604</strain>
    </source>
</reference>
<organism evidence="4 5">
    <name type="scientific">Cylindrodendrum hubeiense</name>
    <dbReference type="NCBI Taxonomy" id="595255"/>
    <lineage>
        <taxon>Eukaryota</taxon>
        <taxon>Fungi</taxon>
        <taxon>Dikarya</taxon>
        <taxon>Ascomycota</taxon>
        <taxon>Pezizomycotina</taxon>
        <taxon>Sordariomycetes</taxon>
        <taxon>Hypocreomycetidae</taxon>
        <taxon>Hypocreales</taxon>
        <taxon>Nectriaceae</taxon>
        <taxon>Cylindrodendrum</taxon>
    </lineage>
</organism>
<dbReference type="InterPro" id="IPR053088">
    <property type="entry name" value="Beta-glucosidase/SUN-like"/>
</dbReference>
<comment type="similarity">
    <text evidence="1">Belongs to the SUN family.</text>
</comment>
<dbReference type="OrthoDB" id="5554151at2759"/>
<feature type="signal peptide" evidence="3">
    <location>
        <begin position="1"/>
        <end position="23"/>
    </location>
</feature>
<proteinExistence type="inferred from homology"/>
<evidence type="ECO:0000256" key="2">
    <source>
        <dbReference type="SAM" id="MobiDB-lite"/>
    </source>
</evidence>
<evidence type="ECO:0000313" key="4">
    <source>
        <dbReference type="EMBL" id="KAF7543300.1"/>
    </source>
</evidence>
<feature type="compositionally biased region" description="Low complexity" evidence="2">
    <location>
        <begin position="338"/>
        <end position="409"/>
    </location>
</feature>
<dbReference type="AlphaFoldDB" id="A0A9P5GWZ1"/>
<dbReference type="InterPro" id="IPR005556">
    <property type="entry name" value="SUN"/>
</dbReference>
<evidence type="ECO:0000256" key="3">
    <source>
        <dbReference type="SAM" id="SignalP"/>
    </source>
</evidence>
<feature type="compositionally biased region" description="Acidic residues" evidence="2">
    <location>
        <begin position="324"/>
        <end position="337"/>
    </location>
</feature>